<organism evidence="1 2">
    <name type="scientific">Priestia flexa</name>
    <dbReference type="NCBI Taxonomy" id="86664"/>
    <lineage>
        <taxon>Bacteria</taxon>
        <taxon>Bacillati</taxon>
        <taxon>Bacillota</taxon>
        <taxon>Bacilli</taxon>
        <taxon>Bacillales</taxon>
        <taxon>Bacillaceae</taxon>
        <taxon>Priestia</taxon>
    </lineage>
</organism>
<gene>
    <name evidence="1" type="ORF">RIB56_02860</name>
</gene>
<evidence type="ECO:0000313" key="2">
    <source>
        <dbReference type="Proteomes" id="UP001284771"/>
    </source>
</evidence>
<comment type="caution">
    <text evidence="1">The sequence shown here is derived from an EMBL/GenBank/DDBJ whole genome shotgun (WGS) entry which is preliminary data.</text>
</comment>
<dbReference type="EMBL" id="JAWUZT010000005">
    <property type="protein sequence ID" value="MDW8515060.1"/>
    <property type="molecule type" value="Genomic_DNA"/>
</dbReference>
<name>A0ABU4J236_9BACI</name>
<proteinExistence type="predicted"/>
<keyword evidence="2" id="KW-1185">Reference proteome</keyword>
<reference evidence="2" key="1">
    <citation type="submission" date="2023-07" db="EMBL/GenBank/DDBJ databases">
        <title>Draft genomic sequences of Priestia flexa CCM isolated from the soil of an abandoned mine contaminated by free cyanide in the high Andean zone of Tacna, Peru.</title>
        <authorList>
            <person name="Caceda Quiroz C.J."/>
            <person name="Maraza Chooque G.J."/>
            <person name="Fora Quispe G.L."/>
            <person name="Carpio Mamani M."/>
        </authorList>
    </citation>
    <scope>NUCLEOTIDE SEQUENCE [LARGE SCALE GENOMIC DNA]</scope>
    <source>
        <strain evidence="2">CCM</strain>
    </source>
</reference>
<accession>A0ABU4J236</accession>
<protein>
    <submittedName>
        <fullName evidence="1">DUF1980 domain-containing protein</fullName>
    </submittedName>
</protein>
<evidence type="ECO:0000313" key="1">
    <source>
        <dbReference type="EMBL" id="MDW8515060.1"/>
    </source>
</evidence>
<sequence>MVGSFRNDGTSIPFITALFLPISKLDSKIVEAQGFNFPIYEKNSPYDQHQFLEPDDPYVYRNNQ</sequence>
<dbReference type="Proteomes" id="UP001284771">
    <property type="component" value="Unassembled WGS sequence"/>
</dbReference>